<comment type="caution">
    <text evidence="1">The sequence shown here is derived from an EMBL/GenBank/DDBJ whole genome shotgun (WGS) entry which is preliminary data.</text>
</comment>
<name>A0ACC1MNJ2_9APHY</name>
<accession>A0ACC1MNJ2</accession>
<dbReference type="EMBL" id="JANSHE010006038">
    <property type="protein sequence ID" value="KAJ2968380.1"/>
    <property type="molecule type" value="Genomic_DNA"/>
</dbReference>
<organism evidence="1 2">
    <name type="scientific">Trametes sanguinea</name>
    <dbReference type="NCBI Taxonomy" id="158606"/>
    <lineage>
        <taxon>Eukaryota</taxon>
        <taxon>Fungi</taxon>
        <taxon>Dikarya</taxon>
        <taxon>Basidiomycota</taxon>
        <taxon>Agaricomycotina</taxon>
        <taxon>Agaricomycetes</taxon>
        <taxon>Polyporales</taxon>
        <taxon>Polyporaceae</taxon>
        <taxon>Trametes</taxon>
    </lineage>
</organism>
<evidence type="ECO:0000313" key="2">
    <source>
        <dbReference type="Proteomes" id="UP001144978"/>
    </source>
</evidence>
<proteinExistence type="predicted"/>
<keyword evidence="2" id="KW-1185">Reference proteome</keyword>
<gene>
    <name evidence="1" type="ORF">NUW54_g13237</name>
</gene>
<reference evidence="1" key="1">
    <citation type="submission" date="2022-08" db="EMBL/GenBank/DDBJ databases">
        <title>Genome Sequence of Pycnoporus sanguineus.</title>
        <authorList>
            <person name="Buettner E."/>
        </authorList>
    </citation>
    <scope>NUCLEOTIDE SEQUENCE</scope>
    <source>
        <strain evidence="1">CG-C14</strain>
    </source>
</reference>
<dbReference type="Proteomes" id="UP001144978">
    <property type="component" value="Unassembled WGS sequence"/>
</dbReference>
<evidence type="ECO:0000313" key="1">
    <source>
        <dbReference type="EMBL" id="KAJ2968380.1"/>
    </source>
</evidence>
<sequence length="182" mass="19965">MHKGIELPPPLKTRAANRGRVVGAPDMPRPRRSSEEVLEEKELKRLALAQAKAKQEAAIARVAELERELSEGKIGSVVPFCDNIEEADGVEEIDPEPQSNPQRLGPDLVSESEDSSDEFLPGEEEPESESDSAEVDDIVELTAKKRGRGGRKTKAGRHQGFPPKQMSTKVALCRENTANSHH</sequence>
<protein>
    <submittedName>
        <fullName evidence="1">Uncharacterized protein</fullName>
    </submittedName>
</protein>